<keyword evidence="3" id="KW-1185">Reference proteome</keyword>
<sequence>MRVFLVIRDLFGEYGDKKISKQRAYTKVLPNHSSPQRMRMRVVKRHSKEQLRNPS</sequence>
<feature type="compositionally biased region" description="Basic residues" evidence="1">
    <location>
        <begin position="38"/>
        <end position="47"/>
    </location>
</feature>
<dbReference type="AlphaFoldDB" id="A0A5B7HF51"/>
<evidence type="ECO:0000313" key="2">
    <source>
        <dbReference type="EMBL" id="MPC68409.1"/>
    </source>
</evidence>
<comment type="caution">
    <text evidence="2">The sequence shown here is derived from an EMBL/GenBank/DDBJ whole genome shotgun (WGS) entry which is preliminary data.</text>
</comment>
<evidence type="ECO:0000313" key="3">
    <source>
        <dbReference type="Proteomes" id="UP000324222"/>
    </source>
</evidence>
<organism evidence="2 3">
    <name type="scientific">Portunus trituberculatus</name>
    <name type="common">Swimming crab</name>
    <name type="synonym">Neptunus trituberculatus</name>
    <dbReference type="NCBI Taxonomy" id="210409"/>
    <lineage>
        <taxon>Eukaryota</taxon>
        <taxon>Metazoa</taxon>
        <taxon>Ecdysozoa</taxon>
        <taxon>Arthropoda</taxon>
        <taxon>Crustacea</taxon>
        <taxon>Multicrustacea</taxon>
        <taxon>Malacostraca</taxon>
        <taxon>Eumalacostraca</taxon>
        <taxon>Eucarida</taxon>
        <taxon>Decapoda</taxon>
        <taxon>Pleocyemata</taxon>
        <taxon>Brachyura</taxon>
        <taxon>Eubrachyura</taxon>
        <taxon>Portunoidea</taxon>
        <taxon>Portunidae</taxon>
        <taxon>Portuninae</taxon>
        <taxon>Portunus</taxon>
    </lineage>
</organism>
<feature type="region of interest" description="Disordered" evidence="1">
    <location>
        <begin position="31"/>
        <end position="55"/>
    </location>
</feature>
<gene>
    <name evidence="2" type="ORF">E2C01_062609</name>
</gene>
<name>A0A5B7HF51_PORTR</name>
<evidence type="ECO:0000256" key="1">
    <source>
        <dbReference type="SAM" id="MobiDB-lite"/>
    </source>
</evidence>
<accession>A0A5B7HF51</accession>
<dbReference type="Proteomes" id="UP000324222">
    <property type="component" value="Unassembled WGS sequence"/>
</dbReference>
<proteinExistence type="predicted"/>
<protein>
    <submittedName>
        <fullName evidence="2">Uncharacterized protein</fullName>
    </submittedName>
</protein>
<dbReference type="EMBL" id="VSRR010027801">
    <property type="protein sequence ID" value="MPC68409.1"/>
    <property type="molecule type" value="Genomic_DNA"/>
</dbReference>
<reference evidence="2 3" key="1">
    <citation type="submission" date="2019-05" db="EMBL/GenBank/DDBJ databases">
        <title>Another draft genome of Portunus trituberculatus and its Hox gene families provides insights of decapod evolution.</title>
        <authorList>
            <person name="Jeong J.-H."/>
            <person name="Song I."/>
            <person name="Kim S."/>
            <person name="Choi T."/>
            <person name="Kim D."/>
            <person name="Ryu S."/>
            <person name="Kim W."/>
        </authorList>
    </citation>
    <scope>NUCLEOTIDE SEQUENCE [LARGE SCALE GENOMIC DNA]</scope>
    <source>
        <tissue evidence="2">Muscle</tissue>
    </source>
</reference>